<reference evidence="2 3" key="1">
    <citation type="submission" date="2020-02" db="EMBL/GenBank/DDBJ databases">
        <authorList>
            <person name="Ma Q."/>
            <person name="Huang Y."/>
            <person name="Song X."/>
            <person name="Pei D."/>
        </authorList>
    </citation>
    <scope>NUCLEOTIDE SEQUENCE [LARGE SCALE GENOMIC DNA]</scope>
    <source>
        <strain evidence="2">Sxm20200214</strain>
        <tissue evidence="2">Leaf</tissue>
    </source>
</reference>
<gene>
    <name evidence="2" type="ORF">Bca52824_012520</name>
</gene>
<evidence type="ECO:0000313" key="3">
    <source>
        <dbReference type="Proteomes" id="UP000886595"/>
    </source>
</evidence>
<comment type="caution">
    <text evidence="2">The sequence shown here is derived from an EMBL/GenBank/DDBJ whole genome shotgun (WGS) entry which is preliminary data.</text>
</comment>
<keyword evidence="3" id="KW-1185">Reference proteome</keyword>
<feature type="region of interest" description="Disordered" evidence="1">
    <location>
        <begin position="56"/>
        <end position="106"/>
    </location>
</feature>
<accession>A0A8X7VXT4</accession>
<dbReference type="EMBL" id="JAAMPC010000003">
    <property type="protein sequence ID" value="KAG2319307.1"/>
    <property type="molecule type" value="Genomic_DNA"/>
</dbReference>
<dbReference type="AlphaFoldDB" id="A0A8X7VXT4"/>
<organism evidence="2 3">
    <name type="scientific">Brassica carinata</name>
    <name type="common">Ethiopian mustard</name>
    <name type="synonym">Abyssinian cabbage</name>
    <dbReference type="NCBI Taxonomy" id="52824"/>
    <lineage>
        <taxon>Eukaryota</taxon>
        <taxon>Viridiplantae</taxon>
        <taxon>Streptophyta</taxon>
        <taxon>Embryophyta</taxon>
        <taxon>Tracheophyta</taxon>
        <taxon>Spermatophyta</taxon>
        <taxon>Magnoliopsida</taxon>
        <taxon>eudicotyledons</taxon>
        <taxon>Gunneridae</taxon>
        <taxon>Pentapetalae</taxon>
        <taxon>rosids</taxon>
        <taxon>malvids</taxon>
        <taxon>Brassicales</taxon>
        <taxon>Brassicaceae</taxon>
        <taxon>Brassiceae</taxon>
        <taxon>Brassica</taxon>
    </lineage>
</organism>
<name>A0A8X7VXT4_BRACI</name>
<dbReference type="OrthoDB" id="537915at2759"/>
<sequence length="141" mass="16211">MNATHAEKLRVAMARSLKRISEPSAVERSKRLHNFICLIYCFPWNRGQEELLNKREMSHKDQGVNRGKKLKKISQPLLEKKPPRKPTTRPRTVQKQMNVKDEGDQRAINTSHVQAKSNENGIGFVKLLGRYRAGSIAMYIS</sequence>
<dbReference type="Proteomes" id="UP000886595">
    <property type="component" value="Unassembled WGS sequence"/>
</dbReference>
<evidence type="ECO:0000256" key="1">
    <source>
        <dbReference type="SAM" id="MobiDB-lite"/>
    </source>
</evidence>
<proteinExistence type="predicted"/>
<evidence type="ECO:0000313" key="2">
    <source>
        <dbReference type="EMBL" id="KAG2319307.1"/>
    </source>
</evidence>
<protein>
    <submittedName>
        <fullName evidence="2">Uncharacterized protein</fullName>
    </submittedName>
</protein>